<reference evidence="2 3" key="1">
    <citation type="journal article" date="2023" name="Plants (Basel)">
        <title>Bridging the Gap: Combining Genomics and Transcriptomics Approaches to Understand Stylosanthes scabra, an Orphan Legume from the Brazilian Caatinga.</title>
        <authorList>
            <person name="Ferreira-Neto J.R.C."/>
            <person name="da Silva M.D."/>
            <person name="Binneck E."/>
            <person name="de Melo N.F."/>
            <person name="da Silva R.H."/>
            <person name="de Melo A.L.T.M."/>
            <person name="Pandolfi V."/>
            <person name="Bustamante F.O."/>
            <person name="Brasileiro-Vidal A.C."/>
            <person name="Benko-Iseppon A.M."/>
        </authorList>
    </citation>
    <scope>NUCLEOTIDE SEQUENCE [LARGE SCALE GENOMIC DNA]</scope>
    <source>
        <tissue evidence="2">Leaves</tissue>
    </source>
</reference>
<gene>
    <name evidence="2" type="ORF">PIB30_009221</name>
</gene>
<evidence type="ECO:0000313" key="3">
    <source>
        <dbReference type="Proteomes" id="UP001341840"/>
    </source>
</evidence>
<dbReference type="Proteomes" id="UP001341840">
    <property type="component" value="Unassembled WGS sequence"/>
</dbReference>
<dbReference type="EMBL" id="JASCZI010000021">
    <property type="protein sequence ID" value="MED6106920.1"/>
    <property type="molecule type" value="Genomic_DNA"/>
</dbReference>
<sequence>MSDGGNMDYVAVAHSNPLIVEGERGAQLPSVLTHQVLLGGGDRGEGILEDEEIEGSGSSSDDVIEEDLIEANNTKAVCARGGVHFDRSDDEEVLARLVGQKVERKKGAELRPRRPWNRKPPCLEGRTLTTRTLRLVSKPKQR</sequence>
<proteinExistence type="predicted"/>
<keyword evidence="3" id="KW-1185">Reference proteome</keyword>
<evidence type="ECO:0000313" key="2">
    <source>
        <dbReference type="EMBL" id="MED6106920.1"/>
    </source>
</evidence>
<organism evidence="2 3">
    <name type="scientific">Stylosanthes scabra</name>
    <dbReference type="NCBI Taxonomy" id="79078"/>
    <lineage>
        <taxon>Eukaryota</taxon>
        <taxon>Viridiplantae</taxon>
        <taxon>Streptophyta</taxon>
        <taxon>Embryophyta</taxon>
        <taxon>Tracheophyta</taxon>
        <taxon>Spermatophyta</taxon>
        <taxon>Magnoliopsida</taxon>
        <taxon>eudicotyledons</taxon>
        <taxon>Gunneridae</taxon>
        <taxon>Pentapetalae</taxon>
        <taxon>rosids</taxon>
        <taxon>fabids</taxon>
        <taxon>Fabales</taxon>
        <taxon>Fabaceae</taxon>
        <taxon>Papilionoideae</taxon>
        <taxon>50 kb inversion clade</taxon>
        <taxon>dalbergioids sensu lato</taxon>
        <taxon>Dalbergieae</taxon>
        <taxon>Pterocarpus clade</taxon>
        <taxon>Stylosanthes</taxon>
    </lineage>
</organism>
<accession>A0ABU6Q534</accession>
<evidence type="ECO:0000256" key="1">
    <source>
        <dbReference type="SAM" id="MobiDB-lite"/>
    </source>
</evidence>
<name>A0ABU6Q534_9FABA</name>
<feature type="region of interest" description="Disordered" evidence="1">
    <location>
        <begin position="105"/>
        <end position="124"/>
    </location>
</feature>
<protein>
    <submittedName>
        <fullName evidence="2">Uncharacterized protein</fullName>
    </submittedName>
</protein>
<comment type="caution">
    <text evidence="2">The sequence shown here is derived from an EMBL/GenBank/DDBJ whole genome shotgun (WGS) entry which is preliminary data.</text>
</comment>